<reference evidence="2 3" key="1">
    <citation type="submission" date="2019-08" db="EMBL/GenBank/DDBJ databases">
        <authorList>
            <person name="Liang Q."/>
        </authorList>
    </citation>
    <scope>NUCLEOTIDE SEQUENCE [LARGE SCALE GENOMIC DNA]</scope>
    <source>
        <strain evidence="2 3">V1718</strain>
    </source>
</reference>
<dbReference type="InterPro" id="IPR017850">
    <property type="entry name" value="Alkaline_phosphatase_core_sf"/>
</dbReference>
<dbReference type="KEGG" id="bbae:FRD01_03790"/>
<dbReference type="GO" id="GO:0016740">
    <property type="term" value="F:transferase activity"/>
    <property type="evidence" value="ECO:0007669"/>
    <property type="project" value="UniProtKB-KW"/>
</dbReference>
<evidence type="ECO:0000313" key="2">
    <source>
        <dbReference type="EMBL" id="QED26384.1"/>
    </source>
</evidence>
<keyword evidence="2" id="KW-0808">Transferase</keyword>
<dbReference type="Pfam" id="PF00884">
    <property type="entry name" value="Sulfatase"/>
    <property type="match status" value="1"/>
</dbReference>
<sequence>MREMNKIVGDSDILWITLDTLRWDVAQDAFWKGELPNISKLMPSTGWEERHSPGSFTYAAHHAFFSGFLPTLAKPGPHPRLFAARFPGSETTAPNTFTFEEATLPEALSKSGYRTHCIGGVGFFNKQTALGSVLPGLFDESEWKPSWGVTSRNSAQLQFERAAEVLAESDAPHFLFINVSAIHQPNCHYLPDCQTDGLESHRAALRYVDSTFPILLDALKRRSRVFGAVFGDHGTAYGEDGFYGHRNGLSSVMNVPYFDFLLENS</sequence>
<name>A0A5B8XL88_9DELT</name>
<dbReference type="Gene3D" id="3.40.720.10">
    <property type="entry name" value="Alkaline Phosphatase, subunit A"/>
    <property type="match status" value="1"/>
</dbReference>
<dbReference type="SUPFAM" id="SSF53649">
    <property type="entry name" value="Alkaline phosphatase-like"/>
    <property type="match status" value="1"/>
</dbReference>
<dbReference type="EMBL" id="CP042467">
    <property type="protein sequence ID" value="QED26384.1"/>
    <property type="molecule type" value="Genomic_DNA"/>
</dbReference>
<organism evidence="2 3">
    <name type="scientific">Microvenator marinus</name>
    <dbReference type="NCBI Taxonomy" id="2600177"/>
    <lineage>
        <taxon>Bacteria</taxon>
        <taxon>Deltaproteobacteria</taxon>
        <taxon>Bradymonadales</taxon>
        <taxon>Microvenatoraceae</taxon>
        <taxon>Microvenator</taxon>
    </lineage>
</organism>
<evidence type="ECO:0000259" key="1">
    <source>
        <dbReference type="Pfam" id="PF00884"/>
    </source>
</evidence>
<evidence type="ECO:0000313" key="3">
    <source>
        <dbReference type="Proteomes" id="UP000321595"/>
    </source>
</evidence>
<dbReference type="AlphaFoldDB" id="A0A5B8XL88"/>
<feature type="domain" description="Sulfatase N-terminal" evidence="1">
    <location>
        <begin position="13"/>
        <end position="247"/>
    </location>
</feature>
<gene>
    <name evidence="2" type="ORF">FRD01_03790</name>
</gene>
<keyword evidence="3" id="KW-1185">Reference proteome</keyword>
<dbReference type="InterPro" id="IPR047838">
    <property type="entry name" value="STM4013-like"/>
</dbReference>
<keyword evidence="2" id="KW-0378">Hydrolase</keyword>
<proteinExistence type="predicted"/>
<dbReference type="InterPro" id="IPR000917">
    <property type="entry name" value="Sulfatase_N"/>
</dbReference>
<accession>A0A5B8XL88</accession>
<dbReference type="GO" id="GO:0016787">
    <property type="term" value="F:hydrolase activity"/>
    <property type="evidence" value="ECO:0007669"/>
    <property type="project" value="UniProtKB-KW"/>
</dbReference>
<dbReference type="Proteomes" id="UP000321595">
    <property type="component" value="Chromosome"/>
</dbReference>
<dbReference type="NCBIfam" id="NF038075">
    <property type="entry name" value="fam_STM4013"/>
    <property type="match status" value="1"/>
</dbReference>
<dbReference type="OrthoDB" id="9803751at2"/>
<protein>
    <submittedName>
        <fullName evidence="2">Sulfatase-like hydrolase/transferase</fullName>
    </submittedName>
</protein>